<keyword evidence="3" id="KW-0288">FMN</keyword>
<dbReference type="PANTHER" id="PTHR43408:SF2">
    <property type="entry name" value="FMN REDUCTASE (NADPH)"/>
    <property type="match status" value="1"/>
</dbReference>
<accession>A0A6P2QKD3</accession>
<evidence type="ECO:0000256" key="3">
    <source>
        <dbReference type="ARBA" id="ARBA00022643"/>
    </source>
</evidence>
<reference evidence="6 7" key="1">
    <citation type="submission" date="2019-09" db="EMBL/GenBank/DDBJ databases">
        <authorList>
            <person name="Depoorter E."/>
        </authorList>
    </citation>
    <scope>NUCLEOTIDE SEQUENCE [LARGE SCALE GENOMIC DNA]</scope>
    <source>
        <strain evidence="6">LMG 6863</strain>
    </source>
</reference>
<dbReference type="GO" id="GO:0016491">
    <property type="term" value="F:oxidoreductase activity"/>
    <property type="evidence" value="ECO:0007669"/>
    <property type="project" value="UniProtKB-KW"/>
</dbReference>
<dbReference type="Pfam" id="PF03358">
    <property type="entry name" value="FMN_red"/>
    <property type="match status" value="1"/>
</dbReference>
<keyword evidence="4" id="KW-0560">Oxidoreductase</keyword>
<sequence length="213" mass="22617">MIEMARSLLTHDVTGASAPDSTMGMQPMSNAINVVAISGGLQRPSRTLALTDAIVAALGAALPIETRLIELGEIGGRLAGALTRTQVPADLDAQIRAIETADALVVASPVYRASYTGLFKHLFDLVHHEALIDVPVLLAATGGSERHALVIDHQLRPLFSFFQARTLPIGVYASESDFDQYQITNPALRARIALAVDRAVPQLRPHALSVAAA</sequence>
<organism evidence="6 7">
    <name type="scientific">Burkholderia lata (strain ATCC 17760 / DSM 23089 / LMG 22485 / NCIMB 9086 / R18194 / 383)</name>
    <dbReference type="NCBI Taxonomy" id="482957"/>
    <lineage>
        <taxon>Bacteria</taxon>
        <taxon>Pseudomonadati</taxon>
        <taxon>Pseudomonadota</taxon>
        <taxon>Betaproteobacteria</taxon>
        <taxon>Burkholderiales</taxon>
        <taxon>Burkholderiaceae</taxon>
        <taxon>Burkholderia</taxon>
        <taxon>Burkholderia cepacia complex</taxon>
    </lineage>
</organism>
<dbReference type="InterPro" id="IPR005025">
    <property type="entry name" value="FMN_Rdtase-like_dom"/>
</dbReference>
<dbReference type="NCBIfam" id="TIGR03566">
    <property type="entry name" value="FMN_reduc_MsuE"/>
    <property type="match status" value="1"/>
</dbReference>
<proteinExistence type="inferred from homology"/>
<dbReference type="Proteomes" id="UP000494170">
    <property type="component" value="Unassembled WGS sequence"/>
</dbReference>
<keyword evidence="2" id="KW-0285">Flavoprotein</keyword>
<evidence type="ECO:0000256" key="4">
    <source>
        <dbReference type="ARBA" id="ARBA00023002"/>
    </source>
</evidence>
<dbReference type="InterPro" id="IPR019912">
    <property type="entry name" value="FMN_Rdtase_MsuE-like"/>
</dbReference>
<evidence type="ECO:0000259" key="5">
    <source>
        <dbReference type="Pfam" id="PF03358"/>
    </source>
</evidence>
<evidence type="ECO:0000256" key="1">
    <source>
        <dbReference type="ARBA" id="ARBA00005990"/>
    </source>
</evidence>
<dbReference type="EMBL" id="CABVPY010000055">
    <property type="protein sequence ID" value="VWC24045.1"/>
    <property type="molecule type" value="Genomic_DNA"/>
</dbReference>
<evidence type="ECO:0000256" key="2">
    <source>
        <dbReference type="ARBA" id="ARBA00022630"/>
    </source>
</evidence>
<protein>
    <submittedName>
        <fullName evidence="6">FMN reductase</fullName>
    </submittedName>
</protein>
<comment type="similarity">
    <text evidence="1">Belongs to the SsuE family.</text>
</comment>
<evidence type="ECO:0000313" key="6">
    <source>
        <dbReference type="EMBL" id="VWC24045.1"/>
    </source>
</evidence>
<dbReference type="SUPFAM" id="SSF52218">
    <property type="entry name" value="Flavoproteins"/>
    <property type="match status" value="1"/>
</dbReference>
<dbReference type="Gene3D" id="3.40.50.360">
    <property type="match status" value="1"/>
</dbReference>
<dbReference type="InterPro" id="IPR051814">
    <property type="entry name" value="NAD(P)H-dep_FMN_reductase"/>
</dbReference>
<dbReference type="InterPro" id="IPR029039">
    <property type="entry name" value="Flavoprotein-like_sf"/>
</dbReference>
<name>A0A6P2QKD3_BURL3</name>
<dbReference type="PANTHER" id="PTHR43408">
    <property type="entry name" value="FMN REDUCTASE (NADPH)"/>
    <property type="match status" value="1"/>
</dbReference>
<evidence type="ECO:0000313" key="7">
    <source>
        <dbReference type="Proteomes" id="UP000494170"/>
    </source>
</evidence>
<feature type="domain" description="NADPH-dependent FMN reductase-like" evidence="5">
    <location>
        <begin position="33"/>
        <end position="176"/>
    </location>
</feature>
<dbReference type="AlphaFoldDB" id="A0A6P2QKD3"/>
<gene>
    <name evidence="6" type="ORF">BLA6863_06028</name>
</gene>